<sequence>MNKEDFLQGEIEQILKDIDFISRYDNMSNRYNKRDESFNCQNDSVLQIAKKIGHPINYSKSKEFYLEEDLSGFKLKFGFTIRFNSFDFGLSVIHEGRDIKSSAPWGFLVQLMTEGEKKVSKAMFKGYDDIESILQEAFSIYDDFKKGILANHA</sequence>
<evidence type="ECO:0000313" key="1">
    <source>
        <dbReference type="EMBL" id="RED94073.1"/>
    </source>
</evidence>
<comment type="caution">
    <text evidence="1">The sequence shown here is derived from an EMBL/GenBank/DDBJ whole genome shotgun (WGS) entry which is preliminary data.</text>
</comment>
<dbReference type="RefSeq" id="WP_115869676.1">
    <property type="nucleotide sequence ID" value="NZ_QREG01000022.1"/>
</dbReference>
<dbReference type="OrthoDB" id="2720680at2"/>
<protein>
    <submittedName>
        <fullName evidence="1">Uncharacterized protein</fullName>
    </submittedName>
</protein>
<dbReference type="EMBL" id="QREG01000022">
    <property type="protein sequence ID" value="RED94073.1"/>
    <property type="molecule type" value="Genomic_DNA"/>
</dbReference>
<reference evidence="1 2" key="1">
    <citation type="submission" date="2018-07" db="EMBL/GenBank/DDBJ databases">
        <title>Genomic Encyclopedia of Type Strains, Phase IV (KMG-IV): sequencing the most valuable type-strain genomes for metagenomic binning, comparative biology and taxonomic classification.</title>
        <authorList>
            <person name="Goeker M."/>
        </authorList>
    </citation>
    <scope>NUCLEOTIDE SEQUENCE [LARGE SCALE GENOMIC DNA]</scope>
    <source>
        <strain evidence="1 2">DSM 4134</strain>
    </source>
</reference>
<organism evidence="1 2">
    <name type="scientific">Marinoscillum furvescens DSM 4134</name>
    <dbReference type="NCBI Taxonomy" id="1122208"/>
    <lineage>
        <taxon>Bacteria</taxon>
        <taxon>Pseudomonadati</taxon>
        <taxon>Bacteroidota</taxon>
        <taxon>Cytophagia</taxon>
        <taxon>Cytophagales</taxon>
        <taxon>Reichenbachiellaceae</taxon>
        <taxon>Marinoscillum</taxon>
    </lineage>
</organism>
<keyword evidence="2" id="KW-1185">Reference proteome</keyword>
<gene>
    <name evidence="1" type="ORF">C7460_12214</name>
</gene>
<evidence type="ECO:0000313" key="2">
    <source>
        <dbReference type="Proteomes" id="UP000256779"/>
    </source>
</evidence>
<accession>A0A3D9KYW5</accession>
<dbReference type="Proteomes" id="UP000256779">
    <property type="component" value="Unassembled WGS sequence"/>
</dbReference>
<proteinExistence type="predicted"/>
<dbReference type="AlphaFoldDB" id="A0A3D9KYW5"/>
<name>A0A3D9KYW5_MARFU</name>